<dbReference type="STRING" id="485913.Krac_10535"/>
<organism evidence="2 3">
    <name type="scientific">Ktedonobacter racemifer DSM 44963</name>
    <dbReference type="NCBI Taxonomy" id="485913"/>
    <lineage>
        <taxon>Bacteria</taxon>
        <taxon>Bacillati</taxon>
        <taxon>Chloroflexota</taxon>
        <taxon>Ktedonobacteria</taxon>
        <taxon>Ktedonobacterales</taxon>
        <taxon>Ktedonobacteraceae</taxon>
        <taxon>Ktedonobacter</taxon>
    </lineage>
</organism>
<dbReference type="EMBL" id="ADVG01000001">
    <property type="protein sequence ID" value="EFH89014.1"/>
    <property type="molecule type" value="Genomic_DNA"/>
</dbReference>
<dbReference type="AlphaFoldDB" id="D6THK9"/>
<evidence type="ECO:0000313" key="2">
    <source>
        <dbReference type="EMBL" id="EFH89014.1"/>
    </source>
</evidence>
<dbReference type="OrthoDB" id="141860at2"/>
<name>D6THK9_KTERA</name>
<dbReference type="InParanoid" id="D6THK9"/>
<gene>
    <name evidence="2" type="ORF">Krac_10535</name>
</gene>
<evidence type="ECO:0000256" key="1">
    <source>
        <dbReference type="SAM" id="Phobius"/>
    </source>
</evidence>
<dbReference type="Gene3D" id="3.30.450.20">
    <property type="entry name" value="PAS domain"/>
    <property type="match status" value="1"/>
</dbReference>
<proteinExistence type="predicted"/>
<feature type="transmembrane region" description="Helical" evidence="1">
    <location>
        <begin position="342"/>
        <end position="361"/>
    </location>
</feature>
<evidence type="ECO:0000313" key="3">
    <source>
        <dbReference type="Proteomes" id="UP000004508"/>
    </source>
</evidence>
<protein>
    <submittedName>
        <fullName evidence="2">Putative methyl-accepting chemotaxis sensory transducer</fullName>
    </submittedName>
</protein>
<dbReference type="Proteomes" id="UP000004508">
    <property type="component" value="Unassembled WGS sequence"/>
</dbReference>
<keyword evidence="3" id="KW-1185">Reference proteome</keyword>
<feature type="transmembrane region" description="Helical" evidence="1">
    <location>
        <begin position="20"/>
        <end position="39"/>
    </location>
</feature>
<keyword evidence="1" id="KW-0472">Membrane</keyword>
<keyword evidence="1" id="KW-1133">Transmembrane helix</keyword>
<accession>D6THK9</accession>
<dbReference type="eggNOG" id="COG3706">
    <property type="taxonomic scope" value="Bacteria"/>
</dbReference>
<comment type="caution">
    <text evidence="2">The sequence shown here is derived from an EMBL/GenBank/DDBJ whole genome shotgun (WGS) entry which is preliminary data.</text>
</comment>
<reference evidence="2 3" key="1">
    <citation type="journal article" date="2011" name="Stand. Genomic Sci.">
        <title>Non-contiguous finished genome sequence and contextual data of the filamentous soil bacterium Ktedonobacter racemifer type strain (SOSP1-21).</title>
        <authorList>
            <person name="Chang Y.J."/>
            <person name="Land M."/>
            <person name="Hauser L."/>
            <person name="Chertkov O."/>
            <person name="Del Rio T.G."/>
            <person name="Nolan M."/>
            <person name="Copeland A."/>
            <person name="Tice H."/>
            <person name="Cheng J.F."/>
            <person name="Lucas S."/>
            <person name="Han C."/>
            <person name="Goodwin L."/>
            <person name="Pitluck S."/>
            <person name="Ivanova N."/>
            <person name="Ovchinikova G."/>
            <person name="Pati A."/>
            <person name="Chen A."/>
            <person name="Palaniappan K."/>
            <person name="Mavromatis K."/>
            <person name="Liolios K."/>
            <person name="Brettin T."/>
            <person name="Fiebig A."/>
            <person name="Rohde M."/>
            <person name="Abt B."/>
            <person name="Goker M."/>
            <person name="Detter J.C."/>
            <person name="Woyke T."/>
            <person name="Bristow J."/>
            <person name="Eisen J.A."/>
            <person name="Markowitz V."/>
            <person name="Hugenholtz P."/>
            <person name="Kyrpides N.C."/>
            <person name="Klenk H.P."/>
            <person name="Lapidus A."/>
        </authorList>
    </citation>
    <scope>NUCLEOTIDE SEQUENCE [LARGE SCALE GENOMIC DNA]</scope>
    <source>
        <strain evidence="3">DSM 44963</strain>
    </source>
</reference>
<sequence>MPGSNYNNRRRRGMSLPLRISLGLVLATILPLVITLFVIEWRTQPILTDQANKAMQGDAKTRVDQINTYFNERVLDAQTITQVPTVPQYLITPPTDPTYADQTKHTIFALAAGMYRDKNYTTWQLYDRHGKLRLAYPTTQKPVLHGKTLVPQLYQDEVFAGQTVISTVYYNPDAQKEKATVDIYSPVAVITPEGKTTNTLIGFIRVTLGLDYIWDIVKGDTQNGKNSYAFILNEDGVRIADTDPKRIFTAVENLPPDVQQQVSNEQRYGPNPIPVKKDVTLTQHLKDTASSVSYQAQLTEQNESYQIVQANVKQKAQDVPWKYYVLSPLSTVNAVAQQQLEITLLVALIMSGLVAIIGLVAGRSLTRPILQAVNALRDSSDALNSLASRQRDASTEQMWVVESSQIGLQSVQYYTEAINSAATQLAAVGKNLGQNMNQLDRQKLLQAIEHVQNGAKYIENAAQYQNESNKKLATALKVTNQVTEQLASGATSATDAAAQLEDVVSQLREVVG</sequence>
<keyword evidence="1" id="KW-0812">Transmembrane</keyword>